<dbReference type="HOGENOM" id="CLU_1595777_0_0_1"/>
<dbReference type="AlphaFoldDB" id="A0A0C3KX34"/>
<evidence type="ECO:0000313" key="3">
    <source>
        <dbReference type="Proteomes" id="UP000054248"/>
    </source>
</evidence>
<dbReference type="EMBL" id="KN823031">
    <property type="protein sequence ID" value="KIO26003.1"/>
    <property type="molecule type" value="Genomic_DNA"/>
</dbReference>
<gene>
    <name evidence="2" type="ORF">M407DRAFT_24667</name>
</gene>
<dbReference type="Proteomes" id="UP000054248">
    <property type="component" value="Unassembled WGS sequence"/>
</dbReference>
<proteinExistence type="predicted"/>
<reference evidence="2 3" key="1">
    <citation type="submission" date="2014-04" db="EMBL/GenBank/DDBJ databases">
        <authorList>
            <consortium name="DOE Joint Genome Institute"/>
            <person name="Kuo A."/>
            <person name="Girlanda M."/>
            <person name="Perotto S."/>
            <person name="Kohler A."/>
            <person name="Nagy L.G."/>
            <person name="Floudas D."/>
            <person name="Copeland A."/>
            <person name="Barry K.W."/>
            <person name="Cichocki N."/>
            <person name="Veneault-Fourrey C."/>
            <person name="LaButti K."/>
            <person name="Lindquist E.A."/>
            <person name="Lipzen A."/>
            <person name="Lundell T."/>
            <person name="Morin E."/>
            <person name="Murat C."/>
            <person name="Sun H."/>
            <person name="Tunlid A."/>
            <person name="Henrissat B."/>
            <person name="Grigoriev I.V."/>
            <person name="Hibbett D.S."/>
            <person name="Martin F."/>
            <person name="Nordberg H.P."/>
            <person name="Cantor M.N."/>
            <person name="Hua S.X."/>
        </authorList>
    </citation>
    <scope>NUCLEOTIDE SEQUENCE [LARGE SCALE GENOMIC DNA]</scope>
    <source>
        <strain evidence="2 3">MUT 4182</strain>
    </source>
</reference>
<organism evidence="2 3">
    <name type="scientific">Tulasnella calospora MUT 4182</name>
    <dbReference type="NCBI Taxonomy" id="1051891"/>
    <lineage>
        <taxon>Eukaryota</taxon>
        <taxon>Fungi</taxon>
        <taxon>Dikarya</taxon>
        <taxon>Basidiomycota</taxon>
        <taxon>Agaricomycotina</taxon>
        <taxon>Agaricomycetes</taxon>
        <taxon>Cantharellales</taxon>
        <taxon>Tulasnellaceae</taxon>
        <taxon>Tulasnella</taxon>
    </lineage>
</organism>
<dbReference type="OrthoDB" id="3257206at2759"/>
<evidence type="ECO:0000256" key="1">
    <source>
        <dbReference type="SAM" id="SignalP"/>
    </source>
</evidence>
<feature type="signal peptide" evidence="1">
    <location>
        <begin position="1"/>
        <end position="18"/>
    </location>
</feature>
<feature type="chain" id="PRO_5002166484" evidence="1">
    <location>
        <begin position="19"/>
        <end position="167"/>
    </location>
</feature>
<keyword evidence="3" id="KW-1185">Reference proteome</keyword>
<reference evidence="3" key="2">
    <citation type="submission" date="2015-01" db="EMBL/GenBank/DDBJ databases">
        <title>Evolutionary Origins and Diversification of the Mycorrhizal Mutualists.</title>
        <authorList>
            <consortium name="DOE Joint Genome Institute"/>
            <consortium name="Mycorrhizal Genomics Consortium"/>
            <person name="Kohler A."/>
            <person name="Kuo A."/>
            <person name="Nagy L.G."/>
            <person name="Floudas D."/>
            <person name="Copeland A."/>
            <person name="Barry K.W."/>
            <person name="Cichocki N."/>
            <person name="Veneault-Fourrey C."/>
            <person name="LaButti K."/>
            <person name="Lindquist E.A."/>
            <person name="Lipzen A."/>
            <person name="Lundell T."/>
            <person name="Morin E."/>
            <person name="Murat C."/>
            <person name="Riley R."/>
            <person name="Ohm R."/>
            <person name="Sun H."/>
            <person name="Tunlid A."/>
            <person name="Henrissat B."/>
            <person name="Grigoriev I.V."/>
            <person name="Hibbett D.S."/>
            <person name="Martin F."/>
        </authorList>
    </citation>
    <scope>NUCLEOTIDE SEQUENCE [LARGE SCALE GENOMIC DNA]</scope>
    <source>
        <strain evidence="3">MUT 4182</strain>
    </source>
</reference>
<accession>A0A0C3KX34</accession>
<sequence length="167" mass="17548">MQLTLFFTLLGLAATSIAVPSGFEAAGDVLHPLLPKADKRSVTAVDGLQSREIGGGFIAVIPKDSSFPAEGDDGSSKRRRRFLRQEEVVVPDSLQDPESKRAVYCKNSGYGLCPSLRYCCPLVGNYCISHQACSIVDCAAPAEDAAKVANGAAASTDAVPLRTTVSS</sequence>
<keyword evidence="1" id="KW-0732">Signal</keyword>
<evidence type="ECO:0000313" key="2">
    <source>
        <dbReference type="EMBL" id="KIO26003.1"/>
    </source>
</evidence>
<dbReference type="STRING" id="1051891.A0A0C3KX34"/>
<name>A0A0C3KX34_9AGAM</name>
<protein>
    <submittedName>
        <fullName evidence="2">Uncharacterized protein</fullName>
    </submittedName>
</protein>